<organism evidence="1 2">
    <name type="scientific">Trichinella papuae</name>
    <dbReference type="NCBI Taxonomy" id="268474"/>
    <lineage>
        <taxon>Eukaryota</taxon>
        <taxon>Metazoa</taxon>
        <taxon>Ecdysozoa</taxon>
        <taxon>Nematoda</taxon>
        <taxon>Enoplea</taxon>
        <taxon>Dorylaimia</taxon>
        <taxon>Trichinellida</taxon>
        <taxon>Trichinellidae</taxon>
        <taxon>Trichinella</taxon>
    </lineage>
</organism>
<dbReference type="Proteomes" id="UP000054843">
    <property type="component" value="Unassembled WGS sequence"/>
</dbReference>
<dbReference type="EMBL" id="JYDO01000062">
    <property type="protein sequence ID" value="KRZ73546.1"/>
    <property type="molecule type" value="Genomic_DNA"/>
</dbReference>
<name>A0A0V1MPA4_9BILA</name>
<comment type="caution">
    <text evidence="1">The sequence shown here is derived from an EMBL/GenBank/DDBJ whole genome shotgun (WGS) entry which is preliminary data.</text>
</comment>
<proteinExistence type="predicted"/>
<reference evidence="1 2" key="1">
    <citation type="submission" date="2015-01" db="EMBL/GenBank/DDBJ databases">
        <title>Evolution of Trichinella species and genotypes.</title>
        <authorList>
            <person name="Korhonen P.K."/>
            <person name="Edoardo P."/>
            <person name="Giuseppe L.R."/>
            <person name="Gasser R.B."/>
        </authorList>
    </citation>
    <scope>NUCLEOTIDE SEQUENCE [LARGE SCALE GENOMIC DNA]</scope>
    <source>
        <strain evidence="1">ISS1980</strain>
    </source>
</reference>
<evidence type="ECO:0000313" key="2">
    <source>
        <dbReference type="Proteomes" id="UP000054843"/>
    </source>
</evidence>
<sequence>MRPKPPEAKCLPSSHFCFFASIKISASGKTGANTAARFPASVRLGGMILTTEITTVQCLYIVNSDNMKI</sequence>
<accession>A0A0V1MPA4</accession>
<gene>
    <name evidence="1" type="ORF">T10_6980</name>
</gene>
<protein>
    <submittedName>
        <fullName evidence="1">Uncharacterized protein</fullName>
    </submittedName>
</protein>
<evidence type="ECO:0000313" key="1">
    <source>
        <dbReference type="EMBL" id="KRZ73546.1"/>
    </source>
</evidence>
<dbReference type="AlphaFoldDB" id="A0A0V1MPA4"/>
<keyword evidence="2" id="KW-1185">Reference proteome</keyword>